<comment type="caution">
    <text evidence="2">The sequence shown here is derived from an EMBL/GenBank/DDBJ whole genome shotgun (WGS) entry which is preliminary data.</text>
</comment>
<gene>
    <name evidence="2" type="ORF">GCM10025868_35150</name>
</gene>
<feature type="region of interest" description="Disordered" evidence="1">
    <location>
        <begin position="89"/>
        <end position="144"/>
    </location>
</feature>
<dbReference type="Proteomes" id="UP001157017">
    <property type="component" value="Unassembled WGS sequence"/>
</dbReference>
<proteinExistence type="predicted"/>
<sequence>MRDGQMVDLADLYAHRADRPDQWNDFLYYYQEHGQSALNDLDLTEQFEPGLPHLRRHALRERRLMRRGARHARAAVVATALLLGASACTGDSPSPSATDTSSTAPASGAPSGGAPADAAPAVTGPGGRWTASGPGRSSGPNCVSVTRRGESVHVTVPAGLTQQDEGPVPLAALRYQAIDRGASLRQVALYAWTQDDDSATTVTRRMAVWFDGETQTGIDDIGSTTVQASDDVAGASSLYAVQQQVAGSGGLPHAVSVVTLLSGAERFGVATLTRRDADGEAARHAIERSFAPGPCP</sequence>
<organism evidence="2 3">
    <name type="scientific">Angustibacter aerolatus</name>
    <dbReference type="NCBI Taxonomy" id="1162965"/>
    <lineage>
        <taxon>Bacteria</taxon>
        <taxon>Bacillati</taxon>
        <taxon>Actinomycetota</taxon>
        <taxon>Actinomycetes</taxon>
        <taxon>Kineosporiales</taxon>
        <taxon>Kineosporiaceae</taxon>
    </lineage>
</organism>
<feature type="compositionally biased region" description="Low complexity" evidence="1">
    <location>
        <begin position="89"/>
        <end position="123"/>
    </location>
</feature>
<evidence type="ECO:0000256" key="1">
    <source>
        <dbReference type="SAM" id="MobiDB-lite"/>
    </source>
</evidence>
<accession>A0ABQ6JLZ7</accession>
<keyword evidence="3" id="KW-1185">Reference proteome</keyword>
<protein>
    <submittedName>
        <fullName evidence="2">Uncharacterized protein</fullName>
    </submittedName>
</protein>
<evidence type="ECO:0000313" key="2">
    <source>
        <dbReference type="EMBL" id="GMA88265.1"/>
    </source>
</evidence>
<evidence type="ECO:0000313" key="3">
    <source>
        <dbReference type="Proteomes" id="UP001157017"/>
    </source>
</evidence>
<reference evidence="3" key="1">
    <citation type="journal article" date="2019" name="Int. J. Syst. Evol. Microbiol.">
        <title>The Global Catalogue of Microorganisms (GCM) 10K type strain sequencing project: providing services to taxonomists for standard genome sequencing and annotation.</title>
        <authorList>
            <consortium name="The Broad Institute Genomics Platform"/>
            <consortium name="The Broad Institute Genome Sequencing Center for Infectious Disease"/>
            <person name="Wu L."/>
            <person name="Ma J."/>
        </authorList>
    </citation>
    <scope>NUCLEOTIDE SEQUENCE [LARGE SCALE GENOMIC DNA]</scope>
    <source>
        <strain evidence="3">NBRC 108730</strain>
    </source>
</reference>
<dbReference type="EMBL" id="BSUZ01000001">
    <property type="protein sequence ID" value="GMA88265.1"/>
    <property type="molecule type" value="Genomic_DNA"/>
</dbReference>
<name>A0ABQ6JLZ7_9ACTN</name>